<dbReference type="InterPro" id="IPR013083">
    <property type="entry name" value="Znf_RING/FYVE/PHD"/>
</dbReference>
<dbReference type="GO" id="GO:0005634">
    <property type="term" value="C:nucleus"/>
    <property type="evidence" value="ECO:0007669"/>
    <property type="project" value="UniProtKB-SubCell"/>
</dbReference>
<dbReference type="GO" id="GO:0003677">
    <property type="term" value="F:DNA binding"/>
    <property type="evidence" value="ECO:0007669"/>
    <property type="project" value="UniProtKB-UniRule"/>
</dbReference>
<dbReference type="SMART" id="SM00249">
    <property type="entry name" value="PHD"/>
    <property type="match status" value="1"/>
</dbReference>
<dbReference type="PANTHER" id="PTHR19303">
    <property type="entry name" value="TRANSPOSON"/>
    <property type="match status" value="1"/>
</dbReference>
<evidence type="ECO:0000256" key="6">
    <source>
        <dbReference type="ARBA" id="ARBA00023242"/>
    </source>
</evidence>
<comment type="subcellular location">
    <subcellularLocation>
        <location evidence="1 7">Nucleus</location>
    </subcellularLocation>
</comment>
<keyword evidence="3" id="KW-0863">Zinc-finger</keyword>
<dbReference type="InterPro" id="IPR001965">
    <property type="entry name" value="Znf_PHD"/>
</dbReference>
<dbReference type="InterPro" id="IPR011011">
    <property type="entry name" value="Znf_FYVE_PHD"/>
</dbReference>
<evidence type="ECO:0000313" key="10">
    <source>
        <dbReference type="EMBL" id="KAJ3659722.1"/>
    </source>
</evidence>
<proteinExistence type="predicted"/>
<comment type="caution">
    <text evidence="10">The sequence shown here is derived from an EMBL/GenBank/DDBJ whole genome shotgun (WGS) entry which is preliminary data.</text>
</comment>
<feature type="domain" description="HTH CENPB-type" evidence="9">
    <location>
        <begin position="63"/>
        <end position="140"/>
    </location>
</feature>
<dbReference type="Gene3D" id="3.30.420.10">
    <property type="entry name" value="Ribonuclease H-like superfamily/Ribonuclease H"/>
    <property type="match status" value="1"/>
</dbReference>
<dbReference type="Pfam" id="PF05225">
    <property type="entry name" value="HTH_psq"/>
    <property type="match status" value="1"/>
</dbReference>
<dbReference type="AlphaFoldDB" id="A0AA38MKW6"/>
<dbReference type="InterPro" id="IPR036397">
    <property type="entry name" value="RNaseH_sf"/>
</dbReference>
<sequence length="644" mass="72904">MGNNYIRKTNRQKWSEADMLQAIDAVRAKRMGWLKATKMYNVPFGTLRRRVNNMNKRVKGTQKGMGTSTTIPLEAEQEIVNHILDLESRLFGVTALELRQLAFKIATERGYSHKFNTEKQLAGWDWLSGFRRRHPEISLRAPEATSAARAKGFNKVQVKKFFDLLTDTMTNENIPTSRIYNMDESALTTVHKPPRVFARKGKKQVGALTSGERGQHVTVVACMSSGGRFIPPALIFPRKNYKAEYFDGCPPETLGLCYETGYMVSDLFSKWMDHFINHVKPSKEEKVLLIVDGHSSHKSLNALEKAKKHGIVLLCLPAHCTHRLQPLDVSFFGPLETYFNAACALWMKNHVGRTITLYQISGLFCAAYSKSATVENALSGFRSSGISPLNPDIFPDHLYAPSEVTDNQNWYDENTNKANFTVEENVDNSNNNEKVNSERAEIIENVVLDKQETASKKKEIVEINQKTDKSDNINQASSSSLENNYQIHIGKDRSSEGKSNLDISIKECLNLLSPIPVIEKTVSGKKSKKRQSQGTAVLTKSPYIAELKDKEANKKKKTLRASARIIKHKLFQPTCDTSSEENDHWEDFEDDEDDACCLYCNDSYKRSRAGEKWIRCISCKKWSHVECSGVSPKTKQFICEICEE</sequence>
<evidence type="ECO:0000313" key="11">
    <source>
        <dbReference type="Proteomes" id="UP001168821"/>
    </source>
</evidence>
<dbReference type="Proteomes" id="UP001168821">
    <property type="component" value="Unassembled WGS sequence"/>
</dbReference>
<evidence type="ECO:0000256" key="5">
    <source>
        <dbReference type="ARBA" id="ARBA00023125"/>
    </source>
</evidence>
<dbReference type="GO" id="GO:0008270">
    <property type="term" value="F:zinc ion binding"/>
    <property type="evidence" value="ECO:0007669"/>
    <property type="project" value="UniProtKB-KW"/>
</dbReference>
<evidence type="ECO:0000256" key="7">
    <source>
        <dbReference type="PROSITE-ProRule" id="PRU00320"/>
    </source>
</evidence>
<reference evidence="10" key="1">
    <citation type="journal article" date="2023" name="G3 (Bethesda)">
        <title>Whole genome assemblies of Zophobas morio and Tenebrio molitor.</title>
        <authorList>
            <person name="Kaur S."/>
            <person name="Stinson S.A."/>
            <person name="diCenzo G.C."/>
        </authorList>
    </citation>
    <scope>NUCLEOTIDE SEQUENCE</scope>
    <source>
        <strain evidence="10">QUZm001</strain>
    </source>
</reference>
<name>A0AA38MKW6_9CUCU</name>
<evidence type="ECO:0000256" key="4">
    <source>
        <dbReference type="ARBA" id="ARBA00022833"/>
    </source>
</evidence>
<dbReference type="EMBL" id="JALNTZ010000003">
    <property type="protein sequence ID" value="KAJ3659722.1"/>
    <property type="molecule type" value="Genomic_DNA"/>
</dbReference>
<accession>A0AA38MKW6</accession>
<dbReference type="InterPro" id="IPR004875">
    <property type="entry name" value="DDE_SF_endonuclease_dom"/>
</dbReference>
<dbReference type="PANTHER" id="PTHR19303:SF74">
    <property type="entry name" value="POGO TRANSPOSABLE ELEMENT WITH KRAB DOMAIN"/>
    <property type="match status" value="1"/>
</dbReference>
<evidence type="ECO:0000256" key="2">
    <source>
        <dbReference type="ARBA" id="ARBA00022723"/>
    </source>
</evidence>
<keyword evidence="5 7" id="KW-0238">DNA-binding</keyword>
<dbReference type="SUPFAM" id="SSF57903">
    <property type="entry name" value="FYVE/PHD zinc finger"/>
    <property type="match status" value="1"/>
</dbReference>
<evidence type="ECO:0000259" key="8">
    <source>
        <dbReference type="PROSITE" id="PS50960"/>
    </source>
</evidence>
<evidence type="ECO:0000256" key="3">
    <source>
        <dbReference type="ARBA" id="ARBA00022771"/>
    </source>
</evidence>
<dbReference type="SUPFAM" id="SSF46689">
    <property type="entry name" value="Homeodomain-like"/>
    <property type="match status" value="1"/>
</dbReference>
<dbReference type="InterPro" id="IPR050863">
    <property type="entry name" value="CenT-Element_Derived"/>
</dbReference>
<dbReference type="InterPro" id="IPR009057">
    <property type="entry name" value="Homeodomain-like_sf"/>
</dbReference>
<keyword evidence="2" id="KW-0479">Metal-binding</keyword>
<feature type="domain" description="HTH psq-type" evidence="8">
    <location>
        <begin position="1"/>
        <end position="57"/>
    </location>
</feature>
<evidence type="ECO:0000259" key="9">
    <source>
        <dbReference type="PROSITE" id="PS51253"/>
    </source>
</evidence>
<protein>
    <submittedName>
        <fullName evidence="10">Uncharacterized protein</fullName>
    </submittedName>
</protein>
<organism evidence="10 11">
    <name type="scientific">Zophobas morio</name>
    <dbReference type="NCBI Taxonomy" id="2755281"/>
    <lineage>
        <taxon>Eukaryota</taxon>
        <taxon>Metazoa</taxon>
        <taxon>Ecdysozoa</taxon>
        <taxon>Arthropoda</taxon>
        <taxon>Hexapoda</taxon>
        <taxon>Insecta</taxon>
        <taxon>Pterygota</taxon>
        <taxon>Neoptera</taxon>
        <taxon>Endopterygota</taxon>
        <taxon>Coleoptera</taxon>
        <taxon>Polyphaga</taxon>
        <taxon>Cucujiformia</taxon>
        <taxon>Tenebrionidae</taxon>
        <taxon>Zophobas</taxon>
    </lineage>
</organism>
<keyword evidence="11" id="KW-1185">Reference proteome</keyword>
<keyword evidence="4" id="KW-0862">Zinc</keyword>
<dbReference type="InterPro" id="IPR007889">
    <property type="entry name" value="HTH_Psq"/>
</dbReference>
<dbReference type="Gene3D" id="1.10.10.60">
    <property type="entry name" value="Homeodomain-like"/>
    <property type="match status" value="1"/>
</dbReference>
<keyword evidence="6 7" id="KW-0539">Nucleus</keyword>
<gene>
    <name evidence="10" type="ORF">Zmor_011396</name>
</gene>
<dbReference type="Gene3D" id="3.30.40.10">
    <property type="entry name" value="Zinc/RING finger domain, C3HC4 (zinc finger)"/>
    <property type="match status" value="1"/>
</dbReference>
<dbReference type="PROSITE" id="PS50960">
    <property type="entry name" value="HTH_PSQ"/>
    <property type="match status" value="1"/>
</dbReference>
<evidence type="ECO:0000256" key="1">
    <source>
        <dbReference type="ARBA" id="ARBA00004123"/>
    </source>
</evidence>
<dbReference type="Pfam" id="PF03184">
    <property type="entry name" value="DDE_1"/>
    <property type="match status" value="1"/>
</dbReference>
<dbReference type="PROSITE" id="PS51253">
    <property type="entry name" value="HTH_CENPB"/>
    <property type="match status" value="1"/>
</dbReference>
<dbReference type="InterPro" id="IPR006600">
    <property type="entry name" value="HTH_CenpB_DNA-bd_dom"/>
</dbReference>
<feature type="DNA-binding region" description="H-T-H motif" evidence="7">
    <location>
        <begin position="33"/>
        <end position="53"/>
    </location>
</feature>